<feature type="compositionally biased region" description="Polar residues" evidence="1">
    <location>
        <begin position="36"/>
        <end position="48"/>
    </location>
</feature>
<keyword evidence="3" id="KW-1185">Reference proteome</keyword>
<accession>A0AAN9UE51</accession>
<evidence type="ECO:0000313" key="2">
    <source>
        <dbReference type="EMBL" id="KAK7744957.1"/>
    </source>
</evidence>
<feature type="region of interest" description="Disordered" evidence="1">
    <location>
        <begin position="133"/>
        <end position="184"/>
    </location>
</feature>
<dbReference type="AlphaFoldDB" id="A0AAN9UE51"/>
<feature type="region of interest" description="Disordered" evidence="1">
    <location>
        <begin position="36"/>
        <end position="102"/>
    </location>
</feature>
<name>A0AAN9UE51_9PEZI</name>
<dbReference type="EMBL" id="JAJSPL020000009">
    <property type="protein sequence ID" value="KAK7744957.1"/>
    <property type="molecule type" value="Genomic_DNA"/>
</dbReference>
<organism evidence="2 3">
    <name type="scientific">Cytospora paraplurivora</name>
    <dbReference type="NCBI Taxonomy" id="2898453"/>
    <lineage>
        <taxon>Eukaryota</taxon>
        <taxon>Fungi</taxon>
        <taxon>Dikarya</taxon>
        <taxon>Ascomycota</taxon>
        <taxon>Pezizomycotina</taxon>
        <taxon>Sordariomycetes</taxon>
        <taxon>Sordariomycetidae</taxon>
        <taxon>Diaporthales</taxon>
        <taxon>Cytosporaceae</taxon>
        <taxon>Cytospora</taxon>
    </lineage>
</organism>
<sequence length="184" mass="19983">MESIQLAQMLADISDLSAADARAAAAVVNANKTLPTITSSTQAQSQNDDGLKPLRPTSSAPANRLDQLGRRVLTPPLTRSNSNQGSIPGTPREHHLGPGDDVDRASTLMALYEIRNKLKQQDNTSLIRAREKIDAMIAKHKNTEQPQQQHGKQGDASQGPERPRLTSRYTFPKADSTNTPLGEK</sequence>
<feature type="compositionally biased region" description="Polar residues" evidence="1">
    <location>
        <begin position="175"/>
        <end position="184"/>
    </location>
</feature>
<evidence type="ECO:0000256" key="1">
    <source>
        <dbReference type="SAM" id="MobiDB-lite"/>
    </source>
</evidence>
<feature type="compositionally biased region" description="Basic and acidic residues" evidence="1">
    <location>
        <begin position="91"/>
        <end position="102"/>
    </location>
</feature>
<reference evidence="2 3" key="1">
    <citation type="journal article" date="2023" name="PLoS ONE">
        <title>Cytospora paraplurivora sp. nov. isolated from orchards with fruit tree decline syndrome in Ontario, Canada.</title>
        <authorList>
            <person name="Ilyukhin E."/>
            <person name="Nguyen H.D.T."/>
            <person name="Castle A.J."/>
            <person name="Ellouze W."/>
        </authorList>
    </citation>
    <scope>NUCLEOTIDE SEQUENCE [LARGE SCALE GENOMIC DNA]</scope>
    <source>
        <strain evidence="2 3">FDS-564</strain>
    </source>
</reference>
<proteinExistence type="predicted"/>
<comment type="caution">
    <text evidence="2">The sequence shown here is derived from an EMBL/GenBank/DDBJ whole genome shotgun (WGS) entry which is preliminary data.</text>
</comment>
<gene>
    <name evidence="2" type="ORF">SLS53_003190</name>
</gene>
<protein>
    <submittedName>
        <fullName evidence="2">Uncharacterized protein</fullName>
    </submittedName>
</protein>
<dbReference type="Proteomes" id="UP001320245">
    <property type="component" value="Unassembled WGS sequence"/>
</dbReference>
<evidence type="ECO:0000313" key="3">
    <source>
        <dbReference type="Proteomes" id="UP001320245"/>
    </source>
</evidence>
<feature type="compositionally biased region" description="Polar residues" evidence="1">
    <location>
        <begin position="77"/>
        <end position="87"/>
    </location>
</feature>